<dbReference type="NCBIfam" id="NF003959">
    <property type="entry name" value="PRK05454.2-2"/>
    <property type="match status" value="1"/>
</dbReference>
<dbReference type="EMBL" id="CP021431">
    <property type="protein sequence ID" value="ARU01955.1"/>
    <property type="molecule type" value="Genomic_DNA"/>
</dbReference>
<evidence type="ECO:0000313" key="15">
    <source>
        <dbReference type="Proteomes" id="UP000195273"/>
    </source>
</evidence>
<comment type="subcellular location">
    <subcellularLocation>
        <location evidence="1">Cell inner membrane</location>
        <topology evidence="1">Multi-pass membrane protein</topology>
    </subcellularLocation>
</comment>
<dbReference type="SUPFAM" id="SSF53448">
    <property type="entry name" value="Nucleotide-diphospho-sugar transferases"/>
    <property type="match status" value="1"/>
</dbReference>
<dbReference type="RefSeq" id="WP_087209178.1">
    <property type="nucleotide sequence ID" value="NZ_CP021431.1"/>
</dbReference>
<evidence type="ECO:0000256" key="11">
    <source>
        <dbReference type="ARBA" id="ARBA00023136"/>
    </source>
</evidence>
<dbReference type="NCBIfam" id="NF003958">
    <property type="entry name" value="PRK05454.2-1"/>
    <property type="match status" value="1"/>
</dbReference>
<feature type="transmembrane region" description="Helical" evidence="12">
    <location>
        <begin position="526"/>
        <end position="546"/>
    </location>
</feature>
<protein>
    <recommendedName>
        <fullName evidence="4">Glucans biosynthesis glucosyltransferase H</fullName>
    </recommendedName>
</protein>
<organism evidence="14 15">
    <name type="scientific">Yoonia vestfoldensis</name>
    <dbReference type="NCBI Taxonomy" id="245188"/>
    <lineage>
        <taxon>Bacteria</taxon>
        <taxon>Pseudomonadati</taxon>
        <taxon>Pseudomonadota</taxon>
        <taxon>Alphaproteobacteria</taxon>
        <taxon>Rhodobacterales</taxon>
        <taxon>Paracoccaceae</taxon>
        <taxon>Yoonia</taxon>
    </lineage>
</organism>
<evidence type="ECO:0000256" key="8">
    <source>
        <dbReference type="ARBA" id="ARBA00022679"/>
    </source>
</evidence>
<name>A0A1Y0EED3_9RHOB</name>
<feature type="transmembrane region" description="Helical" evidence="12">
    <location>
        <begin position="407"/>
        <end position="430"/>
    </location>
</feature>
<evidence type="ECO:0000256" key="4">
    <source>
        <dbReference type="ARBA" id="ARBA00020585"/>
    </source>
</evidence>
<evidence type="ECO:0000256" key="3">
    <source>
        <dbReference type="ARBA" id="ARBA00009337"/>
    </source>
</evidence>
<evidence type="ECO:0000256" key="6">
    <source>
        <dbReference type="ARBA" id="ARBA00022519"/>
    </source>
</evidence>
<keyword evidence="15" id="KW-1185">Reference proteome</keyword>
<evidence type="ECO:0000256" key="10">
    <source>
        <dbReference type="ARBA" id="ARBA00022989"/>
    </source>
</evidence>
<dbReference type="AlphaFoldDB" id="A0A1Y0EED3"/>
<dbReference type="InterPro" id="IPR029044">
    <property type="entry name" value="Nucleotide-diphossugar_trans"/>
</dbReference>
<feature type="transmembrane region" description="Helical" evidence="12">
    <location>
        <begin position="50"/>
        <end position="72"/>
    </location>
</feature>
<keyword evidence="6" id="KW-0997">Cell inner membrane</keyword>
<keyword evidence="11 12" id="KW-0472">Membrane</keyword>
<evidence type="ECO:0000256" key="12">
    <source>
        <dbReference type="SAM" id="Phobius"/>
    </source>
</evidence>
<evidence type="ECO:0000256" key="7">
    <source>
        <dbReference type="ARBA" id="ARBA00022676"/>
    </source>
</evidence>
<dbReference type="Pfam" id="PF13632">
    <property type="entry name" value="Glyco_trans_2_3"/>
    <property type="match status" value="1"/>
</dbReference>
<dbReference type="GO" id="GO:0005886">
    <property type="term" value="C:plasma membrane"/>
    <property type="evidence" value="ECO:0007669"/>
    <property type="project" value="UniProtKB-SubCell"/>
</dbReference>
<gene>
    <name evidence="14" type="primary">opgH</name>
    <name evidence="14" type="ORF">LOKVESSMR4R_02660</name>
</gene>
<feature type="transmembrane region" description="Helical" evidence="12">
    <location>
        <begin position="12"/>
        <end position="38"/>
    </location>
</feature>
<dbReference type="InterPro" id="IPR050321">
    <property type="entry name" value="Glycosyltr_2/OpgH_subfam"/>
</dbReference>
<dbReference type="STRING" id="1122181.GCA_000382265_01211"/>
<keyword evidence="9 12" id="KW-0812">Transmembrane</keyword>
<evidence type="ECO:0000256" key="2">
    <source>
        <dbReference type="ARBA" id="ARBA00005001"/>
    </source>
</evidence>
<dbReference type="PANTHER" id="PTHR43867:SF5">
    <property type="entry name" value="GLUCANS BIOSYNTHESIS GLUCOSYLTRANSFERASE H"/>
    <property type="match status" value="1"/>
</dbReference>
<feature type="transmembrane region" description="Helical" evidence="12">
    <location>
        <begin position="364"/>
        <end position="387"/>
    </location>
</feature>
<comment type="pathway">
    <text evidence="2">Glycan metabolism; osmoregulated periplasmic glucan (OPG) biosynthesis.</text>
</comment>
<keyword evidence="5" id="KW-1003">Cell membrane</keyword>
<keyword evidence="8 14" id="KW-0808">Transferase</keyword>
<evidence type="ECO:0000313" key="14">
    <source>
        <dbReference type="EMBL" id="ARU01955.1"/>
    </source>
</evidence>
<dbReference type="Gene3D" id="3.90.550.10">
    <property type="entry name" value="Spore Coat Polysaccharide Biosynthesis Protein SpsA, Chain A"/>
    <property type="match status" value="1"/>
</dbReference>
<dbReference type="PANTHER" id="PTHR43867">
    <property type="entry name" value="CELLULOSE SYNTHASE CATALYTIC SUBUNIT A [UDP-FORMING]"/>
    <property type="match status" value="1"/>
</dbReference>
<dbReference type="OrthoDB" id="9775281at2"/>
<evidence type="ECO:0000259" key="13">
    <source>
        <dbReference type="Pfam" id="PF13632"/>
    </source>
</evidence>
<evidence type="ECO:0000256" key="9">
    <source>
        <dbReference type="ARBA" id="ARBA00022692"/>
    </source>
</evidence>
<sequence>MQDARRACRDVTAIRILALAASVTAGALAFVFFLRIGIADGLDLIDVLRSLLLLVATFWLSWGAMQAFIGLSTPALAPQIDRSAPLAARIVVLVPIYEEDPLTTFARIAAMDMSLAATGHGACFDMAILSDTSDAVVAARERLWYLHLLRARHGPSRIFYRRRASNRGKKAGNIADFIRSSGAAYDYAIILDADSLIEGDTMVEMARRMQADPDLGLLQTLPRIIGARSRFGRAMQFSAAFNAPVFARGLAMMQGRSGPFWGHNAIIRIRAFAQSCGLPELAGKPPFGGHILSHDYVEAALLARAGWIVRLDDDLCGSYEEAPENIVDHAKRDRRWCQGNLQHARLLFAPGLRGWNRFVFVQGILAYLASVVWLAFLLASLAAPVFGPPVAAFPTQYWPLPVTPPDQTVLALALVSGIFGLLILPKLLILADALRRGRARAFGGGWPATASTLSDVLLSSVIAPILMMYQARSVFQVLAGRDGGWPAHDRSAGYLRLAQAFAASHWIMACGVIGLALALVLSPGLLVWFLPVTLPMVFAPVIIAWTSRPAMTRLFRIPQDLTPAPVMLLQAAVLARWRAGDAEDAPELWADRV</sequence>
<comment type="similarity">
    <text evidence="3">Belongs to the glycosyltransferase 2 family. OpgH subfamily.</text>
</comment>
<keyword evidence="10 12" id="KW-1133">Transmembrane helix</keyword>
<evidence type="ECO:0000256" key="5">
    <source>
        <dbReference type="ARBA" id="ARBA00022475"/>
    </source>
</evidence>
<dbReference type="GO" id="GO:0016758">
    <property type="term" value="F:hexosyltransferase activity"/>
    <property type="evidence" value="ECO:0007669"/>
    <property type="project" value="TreeGrafter"/>
</dbReference>
<dbReference type="KEGG" id="lvs:LOKVESSMR4R_02660"/>
<dbReference type="Proteomes" id="UP000195273">
    <property type="component" value="Chromosome"/>
</dbReference>
<dbReference type="NCBIfam" id="NF003962">
    <property type="entry name" value="PRK05454.2-5"/>
    <property type="match status" value="1"/>
</dbReference>
<evidence type="ECO:0000256" key="1">
    <source>
        <dbReference type="ARBA" id="ARBA00004429"/>
    </source>
</evidence>
<dbReference type="InterPro" id="IPR001173">
    <property type="entry name" value="Glyco_trans_2-like"/>
</dbReference>
<feature type="domain" description="Glycosyltransferase 2-like" evidence="13">
    <location>
        <begin position="189"/>
        <end position="400"/>
    </location>
</feature>
<proteinExistence type="inferred from homology"/>
<reference evidence="14 15" key="1">
    <citation type="submission" date="2017-05" db="EMBL/GenBank/DDBJ databases">
        <title>Genome Sequence of Loktanella vestfoldensis Strain SMR4r Isolated from a Culture of the Diatom Skeletonema marinoi.</title>
        <authorList>
            <person name="Topel M."/>
            <person name="Pinder M.I.M."/>
            <person name="Johansson O.N."/>
            <person name="Kourtchenko O."/>
            <person name="Godhe A."/>
            <person name="Clarke A.K."/>
        </authorList>
    </citation>
    <scope>NUCLEOTIDE SEQUENCE [LARGE SCALE GENOMIC DNA]</scope>
    <source>
        <strain evidence="14 15">SMR4r</strain>
    </source>
</reference>
<keyword evidence="7 14" id="KW-0328">Glycosyltransferase</keyword>
<feature type="transmembrane region" description="Helical" evidence="12">
    <location>
        <begin position="500"/>
        <end position="520"/>
    </location>
</feature>
<accession>A0A1Y0EED3</accession>